<dbReference type="Pfam" id="PF04966">
    <property type="entry name" value="OprB"/>
    <property type="match status" value="1"/>
</dbReference>
<sequence>MPQCALKRLEAILRFFILIPLLFACLCSAQSRLASPSRETPANLPNAPQVQYQALRLKVQGVSAGTQESGQQQSDAGNTPAPVITMFPHPDNVPWLIAGQANIIFQVHGAFHSPYSGPNSFTAPGEYKTSLLGTLYTGYAWHFNSRNETDFIVDVESSGGRGLSEALGLAGFTNLDVVRNPNLGSAPYLARGEILQIIGLTSKMVHKDRDPFDLATKVPARRLEIRVGKMSLPDQFDSNEVGSDSHLQFMNWTVDNNGAWDYAADTRGYTVGGIIEYDSPGWTFRYGIFAMPTVANGENLDWAFSRANGQDWEFDWNHSLIRGRHGVSRFLAYANHAHMGDYRQSVQDYLSGLTPTPEITYTEHFSAVKYGFGWNDEQDITDHFRVFSRFGWNPDKHESFAYTEVGQTVEVGGDYNGAQWGRPTDKIGFAFVSNAIKKDHQRYLALGGLGFILGDGRLNYGRENIVESYYNLRAWRGLYYALDVQHIDNPGYNRDRGPVWVFAVRGHVDF</sequence>
<reference evidence="4" key="1">
    <citation type="journal article" date="2020" name="mSystems">
        <title>Genome- and Community-Level Interaction Insights into Carbon Utilization and Element Cycling Functions of Hydrothermarchaeota in Hydrothermal Sediment.</title>
        <authorList>
            <person name="Zhou Z."/>
            <person name="Liu Y."/>
            <person name="Xu W."/>
            <person name="Pan J."/>
            <person name="Luo Z.H."/>
            <person name="Li M."/>
        </authorList>
    </citation>
    <scope>NUCLEOTIDE SEQUENCE [LARGE SCALE GENOMIC DNA]</scope>
    <source>
        <strain evidence="4">SpSt-855</strain>
    </source>
</reference>
<comment type="caution">
    <text evidence="4">The sequence shown here is derived from an EMBL/GenBank/DDBJ whole genome shotgun (WGS) entry which is preliminary data.</text>
</comment>
<evidence type="ECO:0000313" key="4">
    <source>
        <dbReference type="EMBL" id="HGY94059.1"/>
    </source>
</evidence>
<feature type="compositionally biased region" description="Polar residues" evidence="3">
    <location>
        <begin position="63"/>
        <end position="77"/>
    </location>
</feature>
<evidence type="ECO:0000256" key="1">
    <source>
        <dbReference type="ARBA" id="ARBA00008769"/>
    </source>
</evidence>
<comment type="similarity">
    <text evidence="1 2">Belongs to the OprB family.</text>
</comment>
<gene>
    <name evidence="4" type="ORF">ENW50_05165</name>
</gene>
<dbReference type="InterPro" id="IPR038673">
    <property type="entry name" value="OprB_sf"/>
</dbReference>
<dbReference type="GO" id="GO:0016020">
    <property type="term" value="C:membrane"/>
    <property type="evidence" value="ECO:0007669"/>
    <property type="project" value="InterPro"/>
</dbReference>
<organism evidence="4">
    <name type="scientific">Acidobacterium capsulatum</name>
    <dbReference type="NCBI Taxonomy" id="33075"/>
    <lineage>
        <taxon>Bacteria</taxon>
        <taxon>Pseudomonadati</taxon>
        <taxon>Acidobacteriota</taxon>
        <taxon>Terriglobia</taxon>
        <taxon>Terriglobales</taxon>
        <taxon>Acidobacteriaceae</taxon>
        <taxon>Acidobacterium</taxon>
    </lineage>
</organism>
<dbReference type="GO" id="GO:0015288">
    <property type="term" value="F:porin activity"/>
    <property type="evidence" value="ECO:0007669"/>
    <property type="project" value="InterPro"/>
</dbReference>
<dbReference type="GO" id="GO:0008643">
    <property type="term" value="P:carbohydrate transport"/>
    <property type="evidence" value="ECO:0007669"/>
    <property type="project" value="InterPro"/>
</dbReference>
<dbReference type="EMBL" id="DTKL01000029">
    <property type="protein sequence ID" value="HGY94059.1"/>
    <property type="molecule type" value="Genomic_DNA"/>
</dbReference>
<evidence type="ECO:0000256" key="2">
    <source>
        <dbReference type="RuleBase" id="RU363072"/>
    </source>
</evidence>
<dbReference type="PROSITE" id="PS51257">
    <property type="entry name" value="PROKAR_LIPOPROTEIN"/>
    <property type="match status" value="1"/>
</dbReference>
<protein>
    <submittedName>
        <fullName evidence="4">Porin</fullName>
    </submittedName>
</protein>
<accession>A0A7V4XRV8</accession>
<feature type="region of interest" description="Disordered" evidence="3">
    <location>
        <begin position="63"/>
        <end position="83"/>
    </location>
</feature>
<dbReference type="Gene3D" id="2.40.160.180">
    <property type="entry name" value="Carbohydrate-selective porin OprB"/>
    <property type="match status" value="1"/>
</dbReference>
<name>A0A7V4XRV8_9BACT</name>
<dbReference type="AlphaFoldDB" id="A0A7V4XRV8"/>
<dbReference type="InterPro" id="IPR007049">
    <property type="entry name" value="Carb-sel_porin_OprB"/>
</dbReference>
<evidence type="ECO:0000256" key="3">
    <source>
        <dbReference type="SAM" id="MobiDB-lite"/>
    </source>
</evidence>
<proteinExistence type="inferred from homology"/>